<dbReference type="Proteomes" id="UP000630952">
    <property type="component" value="Unassembled WGS sequence"/>
</dbReference>
<dbReference type="SUPFAM" id="SSF51182">
    <property type="entry name" value="RmlC-like cupins"/>
    <property type="match status" value="1"/>
</dbReference>
<dbReference type="RefSeq" id="WP_194255548.1">
    <property type="nucleotide sequence ID" value="NZ_JABCQO010000008.1"/>
</dbReference>
<gene>
    <name evidence="1" type="ORF">HKD21_09955</name>
</gene>
<keyword evidence="2" id="KW-1185">Reference proteome</keyword>
<dbReference type="PANTHER" id="PTHR37943:SF1">
    <property type="entry name" value="PROTEIN VES"/>
    <property type="match status" value="1"/>
</dbReference>
<dbReference type="EMBL" id="JABCQO010000008">
    <property type="protein sequence ID" value="MBF0877171.1"/>
    <property type="molecule type" value="Genomic_DNA"/>
</dbReference>
<dbReference type="PANTHER" id="PTHR37943">
    <property type="entry name" value="PROTEIN VES"/>
    <property type="match status" value="1"/>
</dbReference>
<comment type="caution">
    <text evidence="1">The sequence shown here is derived from an EMBL/GenBank/DDBJ whole genome shotgun (WGS) entry which is preliminary data.</text>
</comment>
<dbReference type="InterPro" id="IPR014710">
    <property type="entry name" value="RmlC-like_jellyroll"/>
</dbReference>
<reference evidence="2" key="1">
    <citation type="submission" date="2020-04" db="EMBL/GenBank/DDBJ databases">
        <title>Description of novel Gluconacetobacter.</title>
        <authorList>
            <person name="Sombolestani A."/>
        </authorList>
    </citation>
    <scope>NUCLEOTIDE SEQUENCE [LARGE SCALE GENOMIC DNA]</scope>
    <source>
        <strain evidence="2">LMG 27748</strain>
    </source>
</reference>
<evidence type="ECO:0000313" key="2">
    <source>
        <dbReference type="Proteomes" id="UP000630952"/>
    </source>
</evidence>
<evidence type="ECO:0000313" key="1">
    <source>
        <dbReference type="EMBL" id="MBF0877171.1"/>
    </source>
</evidence>
<dbReference type="Pfam" id="PF05962">
    <property type="entry name" value="HutD"/>
    <property type="match status" value="1"/>
</dbReference>
<dbReference type="InterPro" id="IPR010282">
    <property type="entry name" value="Uncharacterised_HutD/Ves"/>
</dbReference>
<dbReference type="Gene3D" id="2.60.120.10">
    <property type="entry name" value="Jelly Rolls"/>
    <property type="match status" value="1"/>
</dbReference>
<protein>
    <submittedName>
        <fullName evidence="1">HutD family protein</fullName>
    </submittedName>
</protein>
<reference evidence="1 2" key="2">
    <citation type="submission" date="2020-11" db="EMBL/GenBank/DDBJ databases">
        <title>Description of novel Gluconobacter species.</title>
        <authorList>
            <person name="Cleenwerck I."/>
            <person name="Cnockaert M."/>
            <person name="Borremans W."/>
            <person name="Wieme A.D."/>
            <person name="De Vuyst L."/>
            <person name="Vandamme P."/>
        </authorList>
    </citation>
    <scope>NUCLEOTIDE SEQUENCE [LARGE SCALE GENOMIC DNA]</scope>
    <source>
        <strain evidence="1 2">LMG 27748</strain>
    </source>
</reference>
<dbReference type="InterPro" id="IPR011051">
    <property type="entry name" value="RmlC_Cupin_sf"/>
</dbReference>
<organism evidence="1 2">
    <name type="scientific">Gluconobacter cerevisiae</name>
    <dbReference type="NCBI Taxonomy" id="1379734"/>
    <lineage>
        <taxon>Bacteria</taxon>
        <taxon>Pseudomonadati</taxon>
        <taxon>Pseudomonadota</taxon>
        <taxon>Alphaproteobacteria</taxon>
        <taxon>Acetobacterales</taxon>
        <taxon>Acetobacteraceae</taxon>
        <taxon>Gluconobacter</taxon>
    </lineage>
</organism>
<name>A0ABR9YFC8_9PROT</name>
<accession>A0ABR9YFC8</accession>
<proteinExistence type="predicted"/>
<sequence length="177" mass="19251">MTLRHIRLNSVPCTLWKNGAGTTRLLIEQPEWRLSVATIIRAAPFSSFPGLFRQMGLLTGDGVRLLPPTGALPLLLDQPGDLLRFSGDLPLTGTPLNGSVNVLNLMRFCDRSGPNLISIKQDTLPSNVLLGFMPVEGQWDVMIGGRHYTLAPGDMLLDEASFELSILKPGQIAYGIS</sequence>